<dbReference type="EMBL" id="VSSQ01028864">
    <property type="protein sequence ID" value="MPM78758.1"/>
    <property type="molecule type" value="Genomic_DNA"/>
</dbReference>
<evidence type="ECO:0000313" key="1">
    <source>
        <dbReference type="EMBL" id="MPM78758.1"/>
    </source>
</evidence>
<sequence>MYHDGADIAQTVMPPDTVVQIVVEQQCVRPVRHIEQQGVLRGGKLNLPPPQEHLPPDRVHLKLPKAAQLPGAVSVRLVPVHVVAADVGGHPGQQLVILDGLDDIIVPPAAQSGDDGAAVIQTAGENNWAARGQTGLPAEGLPPQIRNHYIQQDKVKILLGKQLHGIAARAGDVGAISGALQMNLRNTGQIQVVLHNQNMVQSLHPR</sequence>
<name>A0A645CPD3_9ZZZZ</name>
<accession>A0A645CPD3</accession>
<gene>
    <name evidence="1" type="ORF">SDC9_125769</name>
</gene>
<proteinExistence type="predicted"/>
<comment type="caution">
    <text evidence="1">The sequence shown here is derived from an EMBL/GenBank/DDBJ whole genome shotgun (WGS) entry which is preliminary data.</text>
</comment>
<protein>
    <submittedName>
        <fullName evidence="1">Uncharacterized protein</fullName>
    </submittedName>
</protein>
<reference evidence="1" key="1">
    <citation type="submission" date="2019-08" db="EMBL/GenBank/DDBJ databases">
        <authorList>
            <person name="Kucharzyk K."/>
            <person name="Murdoch R.W."/>
            <person name="Higgins S."/>
            <person name="Loffler F."/>
        </authorList>
    </citation>
    <scope>NUCLEOTIDE SEQUENCE</scope>
</reference>
<dbReference type="AlphaFoldDB" id="A0A645CPD3"/>
<organism evidence="1">
    <name type="scientific">bioreactor metagenome</name>
    <dbReference type="NCBI Taxonomy" id="1076179"/>
    <lineage>
        <taxon>unclassified sequences</taxon>
        <taxon>metagenomes</taxon>
        <taxon>ecological metagenomes</taxon>
    </lineage>
</organism>